<organism evidence="1 2">
    <name type="scientific">Citrobacter amalonaticus</name>
    <dbReference type="NCBI Taxonomy" id="35703"/>
    <lineage>
        <taxon>Bacteria</taxon>
        <taxon>Pseudomonadati</taxon>
        <taxon>Pseudomonadota</taxon>
        <taxon>Gammaproteobacteria</taxon>
        <taxon>Enterobacterales</taxon>
        <taxon>Enterobacteriaceae</taxon>
        <taxon>Citrobacter</taxon>
    </lineage>
</organism>
<reference evidence="1 2" key="1">
    <citation type="submission" date="2018-01" db="EMBL/GenBank/DDBJ databases">
        <title>Complete genome sequences of 14 Citrobacter spp. isolated from plant in Canada.</title>
        <authorList>
            <person name="Bhandare S.G."/>
            <person name="Colavecchio A."/>
            <person name="Jeukens J."/>
            <person name="Emond-Rheault J.-G."/>
            <person name="Freschi L."/>
            <person name="Hamel J."/>
            <person name="Kukavica-Ibrulj I."/>
            <person name="Levesque R."/>
            <person name="Goodridge L."/>
        </authorList>
    </citation>
    <scope>NUCLEOTIDE SEQUENCE [LARGE SCALE GENOMIC DNA]</scope>
    <source>
        <strain evidence="1 2">S1285</strain>
    </source>
</reference>
<comment type="caution">
    <text evidence="1">The sequence shown here is derived from an EMBL/GenBank/DDBJ whole genome shotgun (WGS) entry which is preliminary data.</text>
</comment>
<sequence length="101" mass="11377">MDRRFYHESAGDCDTGSLSVNQYGWINIWTAILGHFFTQFPVFFESALTGVQTSVEIFPNTAGNVCIYVLLFSQVIGIKRGARLILKKHTTMSSCRHFQPG</sequence>
<accession>A0A2S4RTS9</accession>
<evidence type="ECO:0000313" key="2">
    <source>
        <dbReference type="Proteomes" id="UP000237003"/>
    </source>
</evidence>
<protein>
    <submittedName>
        <fullName evidence="1">DUF2684 domain-containing protein</fullName>
    </submittedName>
</protein>
<dbReference type="EMBL" id="PQLX01000008">
    <property type="protein sequence ID" value="POU63203.1"/>
    <property type="molecule type" value="Genomic_DNA"/>
</dbReference>
<dbReference type="AlphaFoldDB" id="A0A2S4RTS9"/>
<dbReference type="Proteomes" id="UP000237003">
    <property type="component" value="Unassembled WGS sequence"/>
</dbReference>
<gene>
    <name evidence="1" type="ORF">C3430_21100</name>
</gene>
<name>A0A2S4RTS9_CITAM</name>
<dbReference type="AntiFam" id="ANF00069">
    <property type="entry name" value="Translation of predicted DNA regulatory sequence"/>
</dbReference>
<proteinExistence type="predicted"/>
<evidence type="ECO:0000313" key="1">
    <source>
        <dbReference type="EMBL" id="POU63203.1"/>
    </source>
</evidence>